<dbReference type="CDD" id="cd00082">
    <property type="entry name" value="HisKA"/>
    <property type="match status" value="1"/>
</dbReference>
<dbReference type="GO" id="GO:0005886">
    <property type="term" value="C:plasma membrane"/>
    <property type="evidence" value="ECO:0007669"/>
    <property type="project" value="TreeGrafter"/>
</dbReference>
<dbReference type="GO" id="GO:0000155">
    <property type="term" value="F:phosphorelay sensor kinase activity"/>
    <property type="evidence" value="ECO:0007669"/>
    <property type="project" value="InterPro"/>
</dbReference>
<evidence type="ECO:0000256" key="6">
    <source>
        <dbReference type="ARBA" id="ARBA00022679"/>
    </source>
</evidence>
<reference evidence="20 21" key="1">
    <citation type="submission" date="2017-06" db="EMBL/GenBank/DDBJ databases">
        <title>Genome sequencing of cyanobaciteial culture collection at National Institute for Environmental Studies (NIES).</title>
        <authorList>
            <person name="Hirose Y."/>
            <person name="Shimura Y."/>
            <person name="Fujisawa T."/>
            <person name="Nakamura Y."/>
            <person name="Kawachi M."/>
        </authorList>
    </citation>
    <scope>NUCLEOTIDE SEQUENCE [LARGE SCALE GENOMIC DNA]</scope>
    <source>
        <strain evidence="20 21">NIES-267</strain>
    </source>
</reference>
<sequence length="781" mass="89050">MTYPSSDQKISQIDTREHKTASWISLGWAFKTVSWMTNRLTLPRKIFLGHFVALGITVGGTGFGLSIGNSWVNEVNRERKHINQELRLLNNLLNTTLTLQPITDVYPYLQEPQEFQKAIDRVNNFQKILTEVNSNNSTKLQQLVNNYNASLVKFAQDSKKTLKQVESNQLKSQENQVKQLVKNLVASDSRIQTLKFIDELQGLLQSIENLEQEAEKRLEQAEVLRLVVAILSLIISLTVSCFIAMYSSRMISKPISTVTDLTERALKEANYDLEIPVIGNIESIKFANSVNQLFEQLKINIQKQEEAKISADAASYAKSEFMANMSHELRTPLNGILGYTQIIQGSPNLSKKEQRGIEIIHRCGKHLLTLINDILDFSKIEAHQIKLHSSDFHLPSFLQGIVEICKIKTEQKGLMFIYLTPENLPSGIHSDKRRLRQVLINLLSNAIKFTDNGCVTLQVEVLEIIKEPFSEKVRLLFHIEDTGIGMKPEVLNKIFLPFEQLGATKNKSEGTGLGLALSQKIIEMMNSHIKVKSQVDMGSVFQFEVECPVAEDWTETSSVTRTGRIIGYTGEKKQILIVDDRWENRSLLINLLSNVGFDLIEAENGQDGLEKAIRYKPDLIISDIKMPIMHGWKLLEELRKIDDLQNTLFFFCSVSTSEMDNKKAIQAGANYFLNKPVKSKELYRILAKKLNITWRYSIEKIVKQTASKPPPKNKIIIPPVSELSMLLEFAKRGKIKGIQKELDRISQVDKEYEDFVNELYSFVQSFNINKIRQFLQENIKS</sequence>
<dbReference type="GO" id="GO:0009927">
    <property type="term" value="F:histidine phosphotransfer kinase activity"/>
    <property type="evidence" value="ECO:0007669"/>
    <property type="project" value="TreeGrafter"/>
</dbReference>
<evidence type="ECO:0000256" key="7">
    <source>
        <dbReference type="ARBA" id="ARBA00022692"/>
    </source>
</evidence>
<keyword evidence="5 15" id="KW-0597">Phosphoprotein</keyword>
<feature type="domain" description="Histidine kinase" evidence="18">
    <location>
        <begin position="324"/>
        <end position="549"/>
    </location>
</feature>
<evidence type="ECO:0000256" key="1">
    <source>
        <dbReference type="ARBA" id="ARBA00000085"/>
    </source>
</evidence>
<dbReference type="EMBL" id="AP018227">
    <property type="protein sequence ID" value="BAY80581.1"/>
    <property type="molecule type" value="Genomic_DNA"/>
</dbReference>
<gene>
    <name evidence="20" type="ORF">NIES267_00380</name>
</gene>
<dbReference type="InterPro" id="IPR003661">
    <property type="entry name" value="HisK_dim/P_dom"/>
</dbReference>
<keyword evidence="21" id="KW-1185">Reference proteome</keyword>
<evidence type="ECO:0000256" key="3">
    <source>
        <dbReference type="ARBA" id="ARBA00006402"/>
    </source>
</evidence>
<dbReference type="Gene3D" id="3.40.50.2300">
    <property type="match status" value="1"/>
</dbReference>
<evidence type="ECO:0000259" key="18">
    <source>
        <dbReference type="PROSITE" id="PS50109"/>
    </source>
</evidence>
<feature type="domain" description="Response regulatory" evidence="19">
    <location>
        <begin position="574"/>
        <end position="690"/>
    </location>
</feature>
<comment type="subcellular location">
    <subcellularLocation>
        <location evidence="2">Membrane</location>
    </subcellularLocation>
</comment>
<dbReference type="InterPro" id="IPR003594">
    <property type="entry name" value="HATPase_dom"/>
</dbReference>
<keyword evidence="6" id="KW-0808">Transferase</keyword>
<comment type="similarity">
    <text evidence="3">In the N-terminal section; belongs to the phytochrome family.</text>
</comment>
<dbReference type="Gene3D" id="3.30.565.10">
    <property type="entry name" value="Histidine kinase-like ATPase, C-terminal domain"/>
    <property type="match status" value="1"/>
</dbReference>
<dbReference type="PROSITE" id="PS50110">
    <property type="entry name" value="RESPONSE_REGULATORY"/>
    <property type="match status" value="1"/>
</dbReference>
<dbReference type="SUPFAM" id="SSF55874">
    <property type="entry name" value="ATPase domain of HSP90 chaperone/DNA topoisomerase II/histidine kinase"/>
    <property type="match status" value="1"/>
</dbReference>
<dbReference type="Gene3D" id="6.10.340.10">
    <property type="match status" value="1"/>
</dbReference>
<evidence type="ECO:0000256" key="8">
    <source>
        <dbReference type="ARBA" id="ARBA00022741"/>
    </source>
</evidence>
<dbReference type="SUPFAM" id="SSF52172">
    <property type="entry name" value="CheY-like"/>
    <property type="match status" value="1"/>
</dbReference>
<evidence type="ECO:0000256" key="9">
    <source>
        <dbReference type="ARBA" id="ARBA00022777"/>
    </source>
</evidence>
<evidence type="ECO:0000256" key="12">
    <source>
        <dbReference type="ARBA" id="ARBA00023012"/>
    </source>
</evidence>
<dbReference type="SMART" id="SM00387">
    <property type="entry name" value="HATPase_c"/>
    <property type="match status" value="1"/>
</dbReference>
<dbReference type="AlphaFoldDB" id="A0A1Z4LH68"/>
<dbReference type="CDD" id="cd16922">
    <property type="entry name" value="HATPase_EvgS-ArcB-TorS-like"/>
    <property type="match status" value="1"/>
</dbReference>
<accession>A0A1Z4LH68</accession>
<dbReference type="Pfam" id="PF00512">
    <property type="entry name" value="HisKA"/>
    <property type="match status" value="1"/>
</dbReference>
<feature type="transmembrane region" description="Helical" evidence="17">
    <location>
        <begin position="46"/>
        <end position="72"/>
    </location>
</feature>
<dbReference type="OrthoDB" id="569347at2"/>
<feature type="coiled-coil region" evidence="16">
    <location>
        <begin position="163"/>
        <end position="227"/>
    </location>
</feature>
<feature type="transmembrane region" description="Helical" evidence="17">
    <location>
        <begin position="223"/>
        <end position="246"/>
    </location>
</feature>
<dbReference type="InterPro" id="IPR011006">
    <property type="entry name" value="CheY-like_superfamily"/>
</dbReference>
<proteinExistence type="inferred from homology"/>
<dbReference type="FunFam" id="1.10.287.130:FF:000004">
    <property type="entry name" value="Ethylene receptor 1"/>
    <property type="match status" value="1"/>
</dbReference>
<keyword evidence="11 17" id="KW-1133">Transmembrane helix</keyword>
<dbReference type="Pfam" id="PF00072">
    <property type="entry name" value="Response_reg"/>
    <property type="match status" value="1"/>
</dbReference>
<evidence type="ECO:0000256" key="14">
    <source>
        <dbReference type="ARBA" id="ARBA00074306"/>
    </source>
</evidence>
<keyword evidence="16" id="KW-0175">Coiled coil</keyword>
<protein>
    <recommendedName>
        <fullName evidence="14">Circadian input-output histidine kinase CikA</fullName>
        <ecNumber evidence="4">2.7.13.3</ecNumber>
    </recommendedName>
</protein>
<dbReference type="PANTHER" id="PTHR43047">
    <property type="entry name" value="TWO-COMPONENT HISTIDINE PROTEIN KINASE"/>
    <property type="match status" value="1"/>
</dbReference>
<evidence type="ECO:0000256" key="16">
    <source>
        <dbReference type="SAM" id="Coils"/>
    </source>
</evidence>
<evidence type="ECO:0000256" key="13">
    <source>
        <dbReference type="ARBA" id="ARBA00023136"/>
    </source>
</evidence>
<evidence type="ECO:0000313" key="21">
    <source>
        <dbReference type="Proteomes" id="UP000218418"/>
    </source>
</evidence>
<feature type="modified residue" description="4-aspartylphosphate" evidence="15">
    <location>
        <position position="623"/>
    </location>
</feature>
<evidence type="ECO:0000259" key="19">
    <source>
        <dbReference type="PROSITE" id="PS50110"/>
    </source>
</evidence>
<organism evidence="20 21">
    <name type="scientific">Calothrix parasitica NIES-267</name>
    <dbReference type="NCBI Taxonomy" id="1973488"/>
    <lineage>
        <taxon>Bacteria</taxon>
        <taxon>Bacillati</taxon>
        <taxon>Cyanobacteriota</taxon>
        <taxon>Cyanophyceae</taxon>
        <taxon>Nostocales</taxon>
        <taxon>Calotrichaceae</taxon>
        <taxon>Calothrix</taxon>
    </lineage>
</organism>
<dbReference type="PROSITE" id="PS50109">
    <property type="entry name" value="HIS_KIN"/>
    <property type="match status" value="1"/>
</dbReference>
<dbReference type="Proteomes" id="UP000218418">
    <property type="component" value="Chromosome"/>
</dbReference>
<evidence type="ECO:0000256" key="11">
    <source>
        <dbReference type="ARBA" id="ARBA00022989"/>
    </source>
</evidence>
<dbReference type="InterPro" id="IPR001789">
    <property type="entry name" value="Sig_transdc_resp-reg_receiver"/>
</dbReference>
<evidence type="ECO:0000256" key="5">
    <source>
        <dbReference type="ARBA" id="ARBA00022553"/>
    </source>
</evidence>
<dbReference type="SMART" id="SM00388">
    <property type="entry name" value="HisKA"/>
    <property type="match status" value="1"/>
</dbReference>
<evidence type="ECO:0000256" key="17">
    <source>
        <dbReference type="SAM" id="Phobius"/>
    </source>
</evidence>
<comment type="catalytic activity">
    <reaction evidence="1">
        <text>ATP + protein L-histidine = ADP + protein N-phospho-L-histidine.</text>
        <dbReference type="EC" id="2.7.13.3"/>
    </reaction>
</comment>
<name>A0A1Z4LH68_9CYAN</name>
<dbReference type="FunFam" id="3.30.565.10:FF:000010">
    <property type="entry name" value="Sensor histidine kinase RcsC"/>
    <property type="match status" value="1"/>
</dbReference>
<dbReference type="SUPFAM" id="SSF47384">
    <property type="entry name" value="Homodimeric domain of signal transducing histidine kinase"/>
    <property type="match status" value="1"/>
</dbReference>
<dbReference type="GO" id="GO:0005524">
    <property type="term" value="F:ATP binding"/>
    <property type="evidence" value="ECO:0007669"/>
    <property type="project" value="UniProtKB-KW"/>
</dbReference>
<dbReference type="InterPro" id="IPR004358">
    <property type="entry name" value="Sig_transdc_His_kin-like_C"/>
</dbReference>
<keyword evidence="13 17" id="KW-0472">Membrane</keyword>
<evidence type="ECO:0000256" key="2">
    <source>
        <dbReference type="ARBA" id="ARBA00004370"/>
    </source>
</evidence>
<evidence type="ECO:0000256" key="15">
    <source>
        <dbReference type="PROSITE-ProRule" id="PRU00169"/>
    </source>
</evidence>
<keyword evidence="12" id="KW-0902">Two-component regulatory system</keyword>
<dbReference type="InterPro" id="IPR036097">
    <property type="entry name" value="HisK_dim/P_sf"/>
</dbReference>
<evidence type="ECO:0000313" key="20">
    <source>
        <dbReference type="EMBL" id="BAY80581.1"/>
    </source>
</evidence>
<dbReference type="Pfam" id="PF02518">
    <property type="entry name" value="HATPase_c"/>
    <property type="match status" value="1"/>
</dbReference>
<keyword evidence="8" id="KW-0547">Nucleotide-binding</keyword>
<evidence type="ECO:0000256" key="4">
    <source>
        <dbReference type="ARBA" id="ARBA00012438"/>
    </source>
</evidence>
<dbReference type="EC" id="2.7.13.3" evidence="4"/>
<evidence type="ECO:0000256" key="10">
    <source>
        <dbReference type="ARBA" id="ARBA00022840"/>
    </source>
</evidence>
<dbReference type="PANTHER" id="PTHR43047:SF72">
    <property type="entry name" value="OSMOSENSING HISTIDINE PROTEIN KINASE SLN1"/>
    <property type="match status" value="1"/>
</dbReference>
<keyword evidence="9 20" id="KW-0418">Kinase</keyword>
<dbReference type="InterPro" id="IPR005467">
    <property type="entry name" value="His_kinase_dom"/>
</dbReference>
<keyword evidence="10" id="KW-0067">ATP-binding</keyword>
<dbReference type="SMART" id="SM00448">
    <property type="entry name" value="REC"/>
    <property type="match status" value="1"/>
</dbReference>
<keyword evidence="7 17" id="KW-0812">Transmembrane</keyword>
<dbReference type="InterPro" id="IPR036890">
    <property type="entry name" value="HATPase_C_sf"/>
</dbReference>
<dbReference type="PRINTS" id="PR00344">
    <property type="entry name" value="BCTRLSENSOR"/>
</dbReference>
<dbReference type="Gene3D" id="1.10.287.130">
    <property type="match status" value="1"/>
</dbReference>
<dbReference type="CDD" id="cd00156">
    <property type="entry name" value="REC"/>
    <property type="match status" value="1"/>
</dbReference>